<dbReference type="Proteomes" id="UP001322664">
    <property type="component" value="Chromosome"/>
</dbReference>
<dbReference type="EMBL" id="CP137624">
    <property type="protein sequence ID" value="WPK13388.1"/>
    <property type="molecule type" value="Genomic_DNA"/>
</dbReference>
<dbReference type="RefSeq" id="WP_319837912.1">
    <property type="nucleotide sequence ID" value="NZ_CP137624.1"/>
</dbReference>
<gene>
    <name evidence="2" type="ORF">R6U77_06850</name>
</gene>
<accession>A0ABZ0S2E0</accession>
<proteinExistence type="predicted"/>
<feature type="transmembrane region" description="Helical" evidence="1">
    <location>
        <begin position="784"/>
        <end position="804"/>
    </location>
</feature>
<protein>
    <recommendedName>
        <fullName evidence="4">ABC transporter permease</fullName>
    </recommendedName>
</protein>
<keyword evidence="1" id="KW-0812">Transmembrane</keyword>
<keyword evidence="1" id="KW-1133">Transmembrane helix</keyword>
<feature type="transmembrane region" description="Helical" evidence="1">
    <location>
        <begin position="266"/>
        <end position="289"/>
    </location>
</feature>
<evidence type="ECO:0008006" key="4">
    <source>
        <dbReference type="Google" id="ProtNLM"/>
    </source>
</evidence>
<organism evidence="2 3">
    <name type="scientific">Lysinibacillus louembei</name>
    <dbReference type="NCBI Taxonomy" id="1470088"/>
    <lineage>
        <taxon>Bacteria</taxon>
        <taxon>Bacillati</taxon>
        <taxon>Bacillota</taxon>
        <taxon>Bacilli</taxon>
        <taxon>Bacillales</taxon>
        <taxon>Bacillaceae</taxon>
        <taxon>Lysinibacillus</taxon>
    </lineage>
</organism>
<sequence length="811" mass="93666">MKNVVHFIIKEIAKSKYTLLLPLAIILLIVSLSIINHHQSGATQHELEETFKNRKATVNFLIGRALSKERAVGLTEEQRQSLDSLLVQEQYLQEISNKLKVNDLEIASTHLAYINEYEKYMQLVSIPYNSKSLLEIEQRKVEQLIEHDLSYTEQATPYNTALFTKQLFQLLFSPATALLFLLIFCYKYLFDRENRLFDFFKINSLSPIATYYGYLISFLLSILMYIALASLLSLLPPLIMGHLNTVHYPIEVAVGSTIIMVPVWKWFVFLPISWGIFVALLLILAICLLKQRISLGMTLALITIPFMVGYIISLHYGFYMANPIHLFISYETHLLATDCSIIYLVWMFILLILCFIISYPIIKSQWITFRVADFHISKKQYHPQNKWKLLQFEHLKKKRKGHVLLTLVLLFGIMGGTVAVVNQQFQAIPIKALKTIEDFQSFIIEIRTNWKASEEDFEIDNPEENPYTAMVESLNESYSMLENLKSKIGSPNFYEKFREALRSLDPPTYKEIDGALWTVSVMASEEQQNILDEKKITAWPLGHQWISNFDKHSDTFDDKRSTALQLMQERNTKYGNNSLFTVYKYLNWNIMLSVLVIFVLLLWTSMSDERQPNPSIDFLTTKPIRMTSIYITKWVYNLLIAYSLLLISSVFVFFISTIIGGLGESDYPILVYAAAKLHDGYFYSVIDDAYFYFENLSTLILKSSLLIFTQIFFLNSLFSLIGKWMKNHYTTIIMTIIVVAVGYFIADHYIAMNGMYINPFIYFDTWNVVDGWKSIAANDTKVNFLNGSAILFISGSLLFCIGLLSKRKVSS</sequence>
<evidence type="ECO:0000313" key="3">
    <source>
        <dbReference type="Proteomes" id="UP001322664"/>
    </source>
</evidence>
<feature type="transmembrane region" description="Helical" evidence="1">
    <location>
        <begin position="634"/>
        <end position="659"/>
    </location>
</feature>
<reference evidence="2 3" key="1">
    <citation type="submission" date="2023-09" db="EMBL/GenBank/DDBJ databases">
        <authorList>
            <person name="Page C.A."/>
            <person name="Perez-Diaz I.M."/>
        </authorList>
    </citation>
    <scope>NUCLEOTIDE SEQUENCE [LARGE SCALE GENOMIC DNA]</scope>
    <source>
        <strain evidence="2 3">Ll15</strain>
    </source>
</reference>
<feature type="transmembrane region" description="Helical" evidence="1">
    <location>
        <begin position="699"/>
        <end position="721"/>
    </location>
</feature>
<feature type="transmembrane region" description="Helical" evidence="1">
    <location>
        <begin position="728"/>
        <end position="746"/>
    </location>
</feature>
<feature type="transmembrane region" description="Helical" evidence="1">
    <location>
        <begin position="301"/>
        <end position="321"/>
    </location>
</feature>
<feature type="transmembrane region" description="Helical" evidence="1">
    <location>
        <begin position="341"/>
        <end position="362"/>
    </location>
</feature>
<evidence type="ECO:0000313" key="2">
    <source>
        <dbReference type="EMBL" id="WPK13388.1"/>
    </source>
</evidence>
<feature type="transmembrane region" description="Helical" evidence="1">
    <location>
        <begin position="167"/>
        <end position="190"/>
    </location>
</feature>
<feature type="transmembrane region" description="Helical" evidence="1">
    <location>
        <begin position="211"/>
        <end position="235"/>
    </location>
</feature>
<feature type="transmembrane region" description="Helical" evidence="1">
    <location>
        <begin position="585"/>
        <end position="603"/>
    </location>
</feature>
<name>A0ABZ0S2E0_9BACI</name>
<evidence type="ECO:0000256" key="1">
    <source>
        <dbReference type="SAM" id="Phobius"/>
    </source>
</evidence>
<feature type="transmembrane region" description="Helical" evidence="1">
    <location>
        <begin position="17"/>
        <end position="35"/>
    </location>
</feature>
<keyword evidence="3" id="KW-1185">Reference proteome</keyword>
<keyword evidence="1" id="KW-0472">Membrane</keyword>
<feature type="transmembrane region" description="Helical" evidence="1">
    <location>
        <begin position="403"/>
        <end position="421"/>
    </location>
</feature>